<sequence>MPYVRANHSGSLQHTVLEVNLQSSQVKLKEQNVDLEGQIWNPPVSGTVYGTLLNYKGSLEKMGESLNEDPYKRPPQAPVLYIKPANTLIGHQGIVPFPKEEDELEIGASLGIVIGQKATKVSQEDALNYVEGYTVVSDISIPHESVFRPAIKEKARDGFCPVGPWVIEKEAVENVDALDISVYINDEVKQENNTKNLVRSVSELLKDVTEFMTLNKGDVLMIGIPENAPKASNGDHVRIEIENVGTLKHTIAKK</sequence>
<dbReference type="PANTHER" id="PTHR42796:SF4">
    <property type="entry name" value="FUMARYLACETOACETATE HYDROLASE DOMAIN-CONTAINING PROTEIN 2A"/>
    <property type="match status" value="1"/>
</dbReference>
<dbReference type="SUPFAM" id="SSF56529">
    <property type="entry name" value="FAH"/>
    <property type="match status" value="1"/>
</dbReference>
<accession>A0ABY8IYJ1</accession>
<keyword evidence="5" id="KW-1185">Reference proteome</keyword>
<evidence type="ECO:0000256" key="2">
    <source>
        <dbReference type="ARBA" id="ARBA00022723"/>
    </source>
</evidence>
<evidence type="ECO:0000313" key="4">
    <source>
        <dbReference type="EMBL" id="WFT75302.1"/>
    </source>
</evidence>
<dbReference type="InterPro" id="IPR051121">
    <property type="entry name" value="FAH"/>
</dbReference>
<keyword evidence="4" id="KW-0378">Hydrolase</keyword>
<evidence type="ECO:0000259" key="3">
    <source>
        <dbReference type="Pfam" id="PF01557"/>
    </source>
</evidence>
<dbReference type="RefSeq" id="WP_283077267.1">
    <property type="nucleotide sequence ID" value="NZ_CP121671.1"/>
</dbReference>
<dbReference type="Gene3D" id="3.90.850.10">
    <property type="entry name" value="Fumarylacetoacetase-like, C-terminal domain"/>
    <property type="match status" value="1"/>
</dbReference>
<dbReference type="InterPro" id="IPR011234">
    <property type="entry name" value="Fumarylacetoacetase-like_C"/>
</dbReference>
<gene>
    <name evidence="4" type="ORF">P9989_02585</name>
</gene>
<evidence type="ECO:0000313" key="5">
    <source>
        <dbReference type="Proteomes" id="UP001221597"/>
    </source>
</evidence>
<evidence type="ECO:0000256" key="1">
    <source>
        <dbReference type="ARBA" id="ARBA00010211"/>
    </source>
</evidence>
<feature type="domain" description="Fumarylacetoacetase-like C-terminal" evidence="3">
    <location>
        <begin position="47"/>
        <end position="251"/>
    </location>
</feature>
<comment type="similarity">
    <text evidence="1">Belongs to the FAH family.</text>
</comment>
<dbReference type="InterPro" id="IPR012686">
    <property type="entry name" value="HPA_isomer/decarb_N"/>
</dbReference>
<name>A0ABY8IYJ1_9BACI</name>
<dbReference type="GO" id="GO:0016787">
    <property type="term" value="F:hydrolase activity"/>
    <property type="evidence" value="ECO:0007669"/>
    <property type="project" value="UniProtKB-KW"/>
</dbReference>
<dbReference type="NCBIfam" id="TIGR02305">
    <property type="entry name" value="HpaG-N-term"/>
    <property type="match status" value="1"/>
</dbReference>
<proteinExistence type="inferred from homology"/>
<protein>
    <submittedName>
        <fullName evidence="4">Fumarylacetoacetate hydrolase family protein</fullName>
    </submittedName>
</protein>
<organism evidence="4 5">
    <name type="scientific">Halobacillus naozhouensis</name>
    <dbReference type="NCBI Taxonomy" id="554880"/>
    <lineage>
        <taxon>Bacteria</taxon>
        <taxon>Bacillati</taxon>
        <taxon>Bacillota</taxon>
        <taxon>Bacilli</taxon>
        <taxon>Bacillales</taxon>
        <taxon>Bacillaceae</taxon>
        <taxon>Halobacillus</taxon>
    </lineage>
</organism>
<keyword evidence="2" id="KW-0479">Metal-binding</keyword>
<dbReference type="PANTHER" id="PTHR42796">
    <property type="entry name" value="FUMARYLACETOACETATE HYDROLASE DOMAIN-CONTAINING PROTEIN 2A-RELATED"/>
    <property type="match status" value="1"/>
</dbReference>
<dbReference type="InterPro" id="IPR036663">
    <property type="entry name" value="Fumarylacetoacetase_C_sf"/>
</dbReference>
<dbReference type="Pfam" id="PF01557">
    <property type="entry name" value="FAA_hydrolase"/>
    <property type="match status" value="1"/>
</dbReference>
<dbReference type="EMBL" id="CP121671">
    <property type="protein sequence ID" value="WFT75302.1"/>
    <property type="molecule type" value="Genomic_DNA"/>
</dbReference>
<dbReference type="Proteomes" id="UP001221597">
    <property type="component" value="Chromosome"/>
</dbReference>
<reference evidence="4 5" key="1">
    <citation type="submission" date="2023-04" db="EMBL/GenBank/DDBJ databases">
        <title>Genome sequence of Halobacillus naozhouensis KACC 21980.</title>
        <authorList>
            <person name="Kim S."/>
            <person name="Heo J."/>
            <person name="Kwon S.-W."/>
        </authorList>
    </citation>
    <scope>NUCLEOTIDE SEQUENCE [LARGE SCALE GENOMIC DNA]</scope>
    <source>
        <strain evidence="4 5">KCTC 13234</strain>
    </source>
</reference>